<evidence type="ECO:0000313" key="3">
    <source>
        <dbReference type="Proteomes" id="UP000770889"/>
    </source>
</evidence>
<dbReference type="Proteomes" id="UP000770889">
    <property type="component" value="Unassembled WGS sequence"/>
</dbReference>
<sequence length="167" mass="18370">MRIGILLLTLLMALPLFARDVYKYISEDGEVIYSERYHPDAERIKVTDSKRGTSQPQSELSEEELAAAAGEYASFSIVSPSDNETIRNDEGSVPVGISLDPGLAEGHVIHLYVDGNKLDSDVRQTQVILQQLSRGTHSLQAKIVNSEGESLKDSNSITFHLRQAAVE</sequence>
<feature type="domain" description="DUF4124" evidence="1">
    <location>
        <begin position="8"/>
        <end position="59"/>
    </location>
</feature>
<protein>
    <submittedName>
        <fullName evidence="2">DUF4124 domain-containing protein</fullName>
    </submittedName>
</protein>
<organism evidence="2 3">
    <name type="scientific">Candidatus Thiodiazotropha taylori</name>
    <dbReference type="NCBI Taxonomy" id="2792791"/>
    <lineage>
        <taxon>Bacteria</taxon>
        <taxon>Pseudomonadati</taxon>
        <taxon>Pseudomonadota</taxon>
        <taxon>Gammaproteobacteria</taxon>
        <taxon>Chromatiales</taxon>
        <taxon>Sedimenticolaceae</taxon>
        <taxon>Candidatus Thiodiazotropha</taxon>
    </lineage>
</organism>
<dbReference type="EMBL" id="JAHHGM010000009">
    <property type="protein sequence ID" value="MBT2989599.1"/>
    <property type="molecule type" value="Genomic_DNA"/>
</dbReference>
<evidence type="ECO:0000313" key="2">
    <source>
        <dbReference type="EMBL" id="MBT2989599.1"/>
    </source>
</evidence>
<dbReference type="Pfam" id="PF13511">
    <property type="entry name" value="DUF4124"/>
    <property type="match status" value="1"/>
</dbReference>
<name>A0A944QV41_9GAMM</name>
<proteinExistence type="predicted"/>
<dbReference type="AlphaFoldDB" id="A0A944QV41"/>
<dbReference type="InterPro" id="IPR025392">
    <property type="entry name" value="DUF4124"/>
</dbReference>
<gene>
    <name evidence="2" type="ORF">KME65_11600</name>
</gene>
<accession>A0A944QV41</accession>
<comment type="caution">
    <text evidence="2">The sequence shown here is derived from an EMBL/GenBank/DDBJ whole genome shotgun (WGS) entry which is preliminary data.</text>
</comment>
<reference evidence="2 3" key="1">
    <citation type="submission" date="2021-05" db="EMBL/GenBank/DDBJ databases">
        <title>Genetic and Functional Diversity in Clade A Lucinid endosymbionts from the Bahamas.</title>
        <authorList>
            <person name="Giani N.M."/>
            <person name="Engel A.S."/>
            <person name="Campbell B.J."/>
        </authorList>
    </citation>
    <scope>NUCLEOTIDE SEQUENCE [LARGE SCALE GENOMIC DNA]</scope>
    <source>
        <strain evidence="2">LUC16012Gg_MoonRockCtena</strain>
    </source>
</reference>
<evidence type="ECO:0000259" key="1">
    <source>
        <dbReference type="Pfam" id="PF13511"/>
    </source>
</evidence>